<dbReference type="PANTHER" id="PTHR14209">
    <property type="entry name" value="ISOAMYL ACETATE-HYDROLYZING ESTERASE 1"/>
    <property type="match status" value="1"/>
</dbReference>
<keyword evidence="3" id="KW-1185">Reference proteome</keyword>
<comment type="caution">
    <text evidence="2">The sequence shown here is derived from an EMBL/GenBank/DDBJ whole genome shotgun (WGS) entry which is preliminary data.</text>
</comment>
<dbReference type="PANTHER" id="PTHR14209:SF36">
    <property type="entry name" value="GDSL-LIKE LIPASE_ACYLHYDROLASE FAMILY PROTEIN, EXPRESSED"/>
    <property type="match status" value="1"/>
</dbReference>
<dbReference type="EMBL" id="WHWC01000014">
    <property type="protein sequence ID" value="KAG8369445.1"/>
    <property type="molecule type" value="Genomic_DNA"/>
</dbReference>
<protein>
    <recommendedName>
        <fullName evidence="4">DUF4219 domain-containing protein</fullName>
    </recommendedName>
</protein>
<evidence type="ECO:0008006" key="4">
    <source>
        <dbReference type="Google" id="ProtNLM"/>
    </source>
</evidence>
<proteinExistence type="predicted"/>
<dbReference type="AlphaFoldDB" id="A0AAV6WR07"/>
<evidence type="ECO:0000256" key="1">
    <source>
        <dbReference type="SAM" id="MobiDB-lite"/>
    </source>
</evidence>
<feature type="compositionally biased region" description="Basic and acidic residues" evidence="1">
    <location>
        <begin position="184"/>
        <end position="197"/>
    </location>
</feature>
<dbReference type="InterPro" id="IPR045136">
    <property type="entry name" value="Iah1-like"/>
</dbReference>
<dbReference type="InterPro" id="IPR036514">
    <property type="entry name" value="SGNH_hydro_sf"/>
</dbReference>
<reference evidence="2" key="1">
    <citation type="submission" date="2019-10" db="EMBL/GenBank/DDBJ databases">
        <authorList>
            <person name="Zhang R."/>
            <person name="Pan Y."/>
            <person name="Wang J."/>
            <person name="Ma R."/>
            <person name="Yu S."/>
        </authorList>
    </citation>
    <scope>NUCLEOTIDE SEQUENCE</scope>
    <source>
        <strain evidence="2">LA-IB0</strain>
        <tissue evidence="2">Leaf</tissue>
    </source>
</reference>
<accession>A0AAV6WR07</accession>
<dbReference type="Proteomes" id="UP000826271">
    <property type="component" value="Unassembled WGS sequence"/>
</dbReference>
<sequence length="276" mass="31050">MVGVMQTVNVSDIKCEIPELNGDNYKVWKERILLHLGWMDIDYAIRKDEPPAITVKALQEMLFFMNGGSDLIASAINEQFVISDKALASILIMRIVESRNAKFLENDLISGSDQSQNIISEKDHMDIQPPTSSDRLIVIYNTPQVQMDVEQPIVEVPQFADNDMVDPVVQELPEASEQPVNQHTSHEDVASKSPDRTNEVTGVYAEQCVTLAKELALPLINLWAKMQETNGWQKKILRHKGVVCLNVLGSYPLSTDVDHTILGALEAPQNRYQIWL</sequence>
<evidence type="ECO:0000313" key="2">
    <source>
        <dbReference type="EMBL" id="KAG8369445.1"/>
    </source>
</evidence>
<evidence type="ECO:0000313" key="3">
    <source>
        <dbReference type="Proteomes" id="UP000826271"/>
    </source>
</evidence>
<feature type="region of interest" description="Disordered" evidence="1">
    <location>
        <begin position="175"/>
        <end position="197"/>
    </location>
</feature>
<name>A0AAV6WR07_9LAMI</name>
<dbReference type="Gene3D" id="3.40.50.1110">
    <property type="entry name" value="SGNH hydrolase"/>
    <property type="match status" value="1"/>
</dbReference>
<organism evidence="2 3">
    <name type="scientific">Buddleja alternifolia</name>
    <dbReference type="NCBI Taxonomy" id="168488"/>
    <lineage>
        <taxon>Eukaryota</taxon>
        <taxon>Viridiplantae</taxon>
        <taxon>Streptophyta</taxon>
        <taxon>Embryophyta</taxon>
        <taxon>Tracheophyta</taxon>
        <taxon>Spermatophyta</taxon>
        <taxon>Magnoliopsida</taxon>
        <taxon>eudicotyledons</taxon>
        <taxon>Gunneridae</taxon>
        <taxon>Pentapetalae</taxon>
        <taxon>asterids</taxon>
        <taxon>lamiids</taxon>
        <taxon>Lamiales</taxon>
        <taxon>Scrophulariaceae</taxon>
        <taxon>Buddlejeae</taxon>
        <taxon>Buddleja</taxon>
    </lineage>
</organism>
<gene>
    <name evidence="2" type="ORF">BUALT_Bualt14G0014500</name>
</gene>